<dbReference type="AlphaFoldDB" id="A0A9X2PVY5"/>
<dbReference type="PANTHER" id="PTHR30244">
    <property type="entry name" value="TRANSAMINASE"/>
    <property type="match status" value="1"/>
</dbReference>
<dbReference type="Gene3D" id="3.40.640.10">
    <property type="entry name" value="Type I PLP-dependent aspartate aminotransferase-like (Major domain)"/>
    <property type="match status" value="1"/>
</dbReference>
<dbReference type="InterPro" id="IPR015424">
    <property type="entry name" value="PyrdxlP-dep_Trfase"/>
</dbReference>
<evidence type="ECO:0000256" key="3">
    <source>
        <dbReference type="RuleBase" id="RU004508"/>
    </source>
</evidence>
<keyword evidence="2 3" id="KW-0663">Pyridoxal phosphate</keyword>
<dbReference type="InterPro" id="IPR000653">
    <property type="entry name" value="DegT/StrS_aminotransferase"/>
</dbReference>
<evidence type="ECO:0000256" key="2">
    <source>
        <dbReference type="PIRSR" id="PIRSR000390-2"/>
    </source>
</evidence>
<feature type="active site" description="Proton acceptor" evidence="1">
    <location>
        <position position="190"/>
    </location>
</feature>
<dbReference type="EMBL" id="JANUAU010000005">
    <property type="protein sequence ID" value="MCS3677782.1"/>
    <property type="molecule type" value="Genomic_DNA"/>
</dbReference>
<comment type="caution">
    <text evidence="4">The sequence shown here is derived from an EMBL/GenBank/DDBJ whole genome shotgun (WGS) entry which is preliminary data.</text>
</comment>
<keyword evidence="4" id="KW-0808">Transferase</keyword>
<reference evidence="4" key="1">
    <citation type="submission" date="2022-08" db="EMBL/GenBank/DDBJ databases">
        <title>Genomic Encyclopedia of Type Strains, Phase V (KMG-V): Genome sequencing to study the core and pangenomes of soil and plant-associated prokaryotes.</title>
        <authorList>
            <person name="Whitman W."/>
        </authorList>
    </citation>
    <scope>NUCLEOTIDE SEQUENCE</scope>
    <source>
        <strain evidence="4">0</strain>
    </source>
</reference>
<protein>
    <submittedName>
        <fullName evidence="4">Perosamine synthetase</fullName>
        <ecNumber evidence="4">2.6.1.102</ecNumber>
    </submittedName>
</protein>
<keyword evidence="4" id="KW-0032">Aminotransferase</keyword>
<dbReference type="Proteomes" id="UP001155027">
    <property type="component" value="Unassembled WGS sequence"/>
</dbReference>
<dbReference type="Pfam" id="PF01041">
    <property type="entry name" value="DegT_DnrJ_EryC1"/>
    <property type="match status" value="1"/>
</dbReference>
<evidence type="ECO:0000256" key="1">
    <source>
        <dbReference type="PIRSR" id="PIRSR000390-1"/>
    </source>
</evidence>
<dbReference type="EC" id="2.6.1.102" evidence="4"/>
<sequence length="387" mass="41888">MPRDTAPSTDTLPLARPDVTRHERERVLEVLRSGRLSRGPALEAFEAKMADRCDTAHAVAVSSGTAALHCIVSALDLAPGAEVLTTPFSFVASSNVLLYEDLRPRFVDIDPSTYNLDPSRVAEALTPQTEAILVVDVFGVPADWPALATLADAHNLRLIDDACEAIGASVGGQPVGAWGDAASFGFYPNKQVTTGEGGCITTDDADLARRCRALRNQGRSQQSSGRMRHDRLGYNYRLDEMSAALGCAQLDRLDTLLDRRAAVAAMYADALASLSDDVARPVDPAGAERSWFVYVVRLRDHFAPDARDQLMDRLQARGIGCAPYFPPIPLQPPYRDRFGFAPGDVPGCELVSARTLALPFFGDMTRADVHRVAEALAEICPTLPRQS</sequence>
<feature type="modified residue" description="N6-(pyridoxal phosphate)lysine" evidence="2">
    <location>
        <position position="190"/>
    </location>
</feature>
<evidence type="ECO:0000313" key="4">
    <source>
        <dbReference type="EMBL" id="MCS3677782.1"/>
    </source>
</evidence>
<dbReference type="InterPro" id="IPR015422">
    <property type="entry name" value="PyrdxlP-dep_Trfase_small"/>
</dbReference>
<comment type="similarity">
    <text evidence="3">Belongs to the DegT/DnrJ/EryC1 family.</text>
</comment>
<dbReference type="GO" id="GO:0102933">
    <property type="term" value="F:GDP-4-dehydro-6-deoxy-D-mannose-4-aminotransferase activity"/>
    <property type="evidence" value="ECO:0007669"/>
    <property type="project" value="UniProtKB-EC"/>
</dbReference>
<dbReference type="RefSeq" id="WP_259080189.1">
    <property type="nucleotide sequence ID" value="NZ_JANUAU010000005.1"/>
</dbReference>
<dbReference type="Gene3D" id="3.90.1150.10">
    <property type="entry name" value="Aspartate Aminotransferase, domain 1"/>
    <property type="match status" value="1"/>
</dbReference>
<accession>A0A9X2PVY5</accession>
<dbReference type="SUPFAM" id="SSF53383">
    <property type="entry name" value="PLP-dependent transferases"/>
    <property type="match status" value="1"/>
</dbReference>
<dbReference type="PIRSF" id="PIRSF000390">
    <property type="entry name" value="PLP_StrS"/>
    <property type="match status" value="1"/>
</dbReference>
<dbReference type="InterPro" id="IPR015421">
    <property type="entry name" value="PyrdxlP-dep_Trfase_major"/>
</dbReference>
<dbReference type="CDD" id="cd00616">
    <property type="entry name" value="AHBA_syn"/>
    <property type="match status" value="1"/>
</dbReference>
<dbReference type="GO" id="GO:0030170">
    <property type="term" value="F:pyridoxal phosphate binding"/>
    <property type="evidence" value="ECO:0007669"/>
    <property type="project" value="TreeGrafter"/>
</dbReference>
<gene>
    <name evidence="4" type="ORF">GGP71_001710</name>
</gene>
<organism evidence="4 5">
    <name type="scientific">Salinibacter ruber</name>
    <dbReference type="NCBI Taxonomy" id="146919"/>
    <lineage>
        <taxon>Bacteria</taxon>
        <taxon>Pseudomonadati</taxon>
        <taxon>Rhodothermota</taxon>
        <taxon>Rhodothermia</taxon>
        <taxon>Rhodothermales</taxon>
        <taxon>Salinibacteraceae</taxon>
        <taxon>Salinibacter</taxon>
    </lineage>
</organism>
<name>A0A9X2PVY5_9BACT</name>
<dbReference type="PANTHER" id="PTHR30244:SF39">
    <property type="entry name" value="BLR3650 PROTEIN"/>
    <property type="match status" value="1"/>
</dbReference>
<proteinExistence type="inferred from homology"/>
<dbReference type="GO" id="GO:0000271">
    <property type="term" value="P:polysaccharide biosynthetic process"/>
    <property type="evidence" value="ECO:0007669"/>
    <property type="project" value="TreeGrafter"/>
</dbReference>
<evidence type="ECO:0000313" key="5">
    <source>
        <dbReference type="Proteomes" id="UP001155027"/>
    </source>
</evidence>